<feature type="binding site" evidence="8">
    <location>
        <position position="17"/>
    </location>
    <ligand>
        <name>Fe cation</name>
        <dbReference type="ChEBI" id="CHEBI:24875"/>
        <label>1</label>
    </ligand>
</feature>
<evidence type="ECO:0000256" key="7">
    <source>
        <dbReference type="ARBA" id="ARBA00048035"/>
    </source>
</evidence>
<dbReference type="InterPro" id="IPR041719">
    <property type="entry name" value="Ferritin_prok"/>
</dbReference>
<dbReference type="GO" id="GO:0042802">
    <property type="term" value="F:identical protein binding"/>
    <property type="evidence" value="ECO:0007669"/>
    <property type="project" value="UniProtKB-ARBA"/>
</dbReference>
<comment type="function">
    <text evidence="1 9">Iron-storage protein.</text>
</comment>
<dbReference type="InterPro" id="IPR009040">
    <property type="entry name" value="Ferritin-like_diiron"/>
</dbReference>
<dbReference type="FunFam" id="1.20.1260.10:FF:000001">
    <property type="entry name" value="Non-heme ferritin"/>
    <property type="match status" value="1"/>
</dbReference>
<keyword evidence="5" id="KW-0560">Oxidoreductase</keyword>
<dbReference type="Gene3D" id="1.20.1260.10">
    <property type="match status" value="1"/>
</dbReference>
<organism evidence="11 12">
    <name type="scientific">Pelosinus propionicus DSM 13327</name>
    <dbReference type="NCBI Taxonomy" id="1123291"/>
    <lineage>
        <taxon>Bacteria</taxon>
        <taxon>Bacillati</taxon>
        <taxon>Bacillota</taxon>
        <taxon>Negativicutes</taxon>
        <taxon>Selenomonadales</taxon>
        <taxon>Sporomusaceae</taxon>
        <taxon>Pelosinus</taxon>
    </lineage>
</organism>
<dbReference type="GO" id="GO:0006879">
    <property type="term" value="P:intracellular iron ion homeostasis"/>
    <property type="evidence" value="ECO:0007669"/>
    <property type="project" value="UniProtKB-KW"/>
</dbReference>
<comment type="subcellular location">
    <subcellularLocation>
        <location evidence="9">Cytoplasm</location>
    </subcellularLocation>
</comment>
<evidence type="ECO:0000256" key="6">
    <source>
        <dbReference type="ARBA" id="ARBA00023004"/>
    </source>
</evidence>
<dbReference type="InterPro" id="IPR001519">
    <property type="entry name" value="Ferritin"/>
</dbReference>
<reference evidence="12" key="1">
    <citation type="submission" date="2016-10" db="EMBL/GenBank/DDBJ databases">
        <authorList>
            <person name="Varghese N."/>
            <person name="Submissions S."/>
        </authorList>
    </citation>
    <scope>NUCLEOTIDE SEQUENCE [LARGE SCALE GENOMIC DNA]</scope>
    <source>
        <strain evidence="12">DSM 13327</strain>
    </source>
</reference>
<dbReference type="InterPro" id="IPR008331">
    <property type="entry name" value="Ferritin_DPS_dom"/>
</dbReference>
<name>A0A1I4NMC5_9FIRM</name>
<evidence type="ECO:0000256" key="8">
    <source>
        <dbReference type="PIRSR" id="PIRSR601519-1"/>
    </source>
</evidence>
<dbReference type="AlphaFoldDB" id="A0A1I4NMC5"/>
<proteinExistence type="inferred from homology"/>
<evidence type="ECO:0000313" key="12">
    <source>
        <dbReference type="Proteomes" id="UP000199520"/>
    </source>
</evidence>
<dbReference type="PANTHER" id="PTHR11431:SF127">
    <property type="entry name" value="BACTERIAL NON-HEME FERRITIN"/>
    <property type="match status" value="1"/>
</dbReference>
<gene>
    <name evidence="11" type="ORF">SAMN04490355_104837</name>
</gene>
<dbReference type="OrthoDB" id="9801481at2"/>
<feature type="binding site" evidence="8">
    <location>
        <position position="50"/>
    </location>
    <ligand>
        <name>Fe cation</name>
        <dbReference type="ChEBI" id="CHEBI:24875"/>
        <label>1</label>
    </ligand>
</feature>
<dbReference type="GO" id="GO:0008198">
    <property type="term" value="F:ferrous iron binding"/>
    <property type="evidence" value="ECO:0007669"/>
    <property type="project" value="TreeGrafter"/>
</dbReference>
<keyword evidence="3 9" id="KW-0409">Iron storage</keyword>
<comment type="catalytic activity">
    <reaction evidence="7 9">
        <text>4 Fe(2+) + O2 + 6 H2O = 4 iron(III) oxide-hydroxide + 12 H(+)</text>
        <dbReference type="Rhea" id="RHEA:11972"/>
        <dbReference type="ChEBI" id="CHEBI:15377"/>
        <dbReference type="ChEBI" id="CHEBI:15378"/>
        <dbReference type="ChEBI" id="CHEBI:15379"/>
        <dbReference type="ChEBI" id="CHEBI:29033"/>
        <dbReference type="ChEBI" id="CHEBI:78619"/>
        <dbReference type="EC" id="1.16.3.2"/>
    </reaction>
</comment>
<dbReference type="Pfam" id="PF00210">
    <property type="entry name" value="Ferritin"/>
    <property type="match status" value="1"/>
</dbReference>
<dbReference type="SUPFAM" id="SSF47240">
    <property type="entry name" value="Ferritin-like"/>
    <property type="match status" value="1"/>
</dbReference>
<evidence type="ECO:0000256" key="3">
    <source>
        <dbReference type="ARBA" id="ARBA00022434"/>
    </source>
</evidence>
<dbReference type="CDD" id="cd01055">
    <property type="entry name" value="Nonheme_Ferritin"/>
    <property type="match status" value="1"/>
</dbReference>
<comment type="similarity">
    <text evidence="2 9">Belongs to the ferritin family. Prokaryotic subfamily.</text>
</comment>
<evidence type="ECO:0000256" key="9">
    <source>
        <dbReference type="RuleBase" id="RU361145"/>
    </source>
</evidence>
<dbReference type="EC" id="1.16.3.2" evidence="9"/>
<keyword evidence="12" id="KW-1185">Reference proteome</keyword>
<dbReference type="EMBL" id="FOTS01000048">
    <property type="protein sequence ID" value="SFM16303.1"/>
    <property type="molecule type" value="Genomic_DNA"/>
</dbReference>
<sequence>MISTKLQDAFNNQIQAEMNSAHIYLAMSVESEAKNLSGFASWLRAQYQEENSHAFKLMDYLLERGGSVKLQAIEAPAAEYGTPVELFEKVLAHEIHISNLINKLYEVALEEKDYAAQIFLQWFIAEQVEEEASASAVLERLKIVGDKGGSLLYIDKELGKRA</sequence>
<protein>
    <recommendedName>
        <fullName evidence="9">Ferritin</fullName>
        <ecNumber evidence="9">1.16.3.2</ecNumber>
    </recommendedName>
</protein>
<dbReference type="GO" id="GO:0005829">
    <property type="term" value="C:cytosol"/>
    <property type="evidence" value="ECO:0007669"/>
    <property type="project" value="TreeGrafter"/>
</dbReference>
<evidence type="ECO:0000256" key="4">
    <source>
        <dbReference type="ARBA" id="ARBA00022723"/>
    </source>
</evidence>
<dbReference type="PANTHER" id="PTHR11431">
    <property type="entry name" value="FERRITIN"/>
    <property type="match status" value="1"/>
</dbReference>
<dbReference type="GO" id="GO:0004322">
    <property type="term" value="F:ferroxidase activity"/>
    <property type="evidence" value="ECO:0007669"/>
    <property type="project" value="TreeGrafter"/>
</dbReference>
<keyword evidence="6 8" id="KW-0408">Iron</keyword>
<evidence type="ECO:0000256" key="5">
    <source>
        <dbReference type="ARBA" id="ARBA00023002"/>
    </source>
</evidence>
<evidence type="ECO:0000256" key="2">
    <source>
        <dbReference type="ARBA" id="ARBA00006950"/>
    </source>
</evidence>
<feature type="binding site" evidence="8">
    <location>
        <position position="53"/>
    </location>
    <ligand>
        <name>Fe cation</name>
        <dbReference type="ChEBI" id="CHEBI:24875"/>
        <label>1</label>
    </ligand>
</feature>
<dbReference type="GO" id="GO:0008199">
    <property type="term" value="F:ferric iron binding"/>
    <property type="evidence" value="ECO:0007669"/>
    <property type="project" value="InterPro"/>
</dbReference>
<evidence type="ECO:0000313" key="11">
    <source>
        <dbReference type="EMBL" id="SFM16303.1"/>
    </source>
</evidence>
<dbReference type="InterPro" id="IPR009078">
    <property type="entry name" value="Ferritin-like_SF"/>
</dbReference>
<dbReference type="RefSeq" id="WP_090942033.1">
    <property type="nucleotide sequence ID" value="NZ_FOTS01000048.1"/>
</dbReference>
<feature type="binding site" evidence="8">
    <location>
        <position position="127"/>
    </location>
    <ligand>
        <name>Fe cation</name>
        <dbReference type="ChEBI" id="CHEBI:24875"/>
        <label>1</label>
    </ligand>
</feature>
<feature type="domain" description="Ferritin-like diiron" evidence="10">
    <location>
        <begin position="1"/>
        <end position="145"/>
    </location>
</feature>
<accession>A0A1I4NMC5</accession>
<dbReference type="InterPro" id="IPR012347">
    <property type="entry name" value="Ferritin-like"/>
</dbReference>
<dbReference type="Proteomes" id="UP000199520">
    <property type="component" value="Unassembled WGS sequence"/>
</dbReference>
<evidence type="ECO:0000259" key="10">
    <source>
        <dbReference type="PROSITE" id="PS50905"/>
    </source>
</evidence>
<dbReference type="GO" id="GO:0006826">
    <property type="term" value="P:iron ion transport"/>
    <property type="evidence" value="ECO:0007669"/>
    <property type="project" value="InterPro"/>
</dbReference>
<dbReference type="STRING" id="1123291.SAMN04490355_104837"/>
<dbReference type="PROSITE" id="PS50905">
    <property type="entry name" value="FERRITIN_LIKE"/>
    <property type="match status" value="1"/>
</dbReference>
<keyword evidence="4 8" id="KW-0479">Metal-binding</keyword>
<keyword evidence="9" id="KW-0963">Cytoplasm</keyword>
<feature type="binding site" evidence="8">
    <location>
        <position position="94"/>
    </location>
    <ligand>
        <name>Fe cation</name>
        <dbReference type="ChEBI" id="CHEBI:24875"/>
        <label>1</label>
    </ligand>
</feature>
<evidence type="ECO:0000256" key="1">
    <source>
        <dbReference type="ARBA" id="ARBA00002485"/>
    </source>
</evidence>